<dbReference type="PANTHER" id="PTHR12294:SF1">
    <property type="entry name" value="CALCIUM UPTAKE PROTEIN 1, MITOCHONDRIAL"/>
    <property type="match status" value="1"/>
</dbReference>
<reference evidence="15 16" key="2">
    <citation type="submission" date="2018-11" db="EMBL/GenBank/DDBJ databases">
        <authorList>
            <consortium name="Pathogen Informatics"/>
        </authorList>
    </citation>
    <scope>NUCLEOTIDE SEQUENCE [LARGE SCALE GENOMIC DNA]</scope>
    <source>
        <strain evidence="15 16">Egypt</strain>
    </source>
</reference>
<keyword evidence="12" id="KW-0472">Membrane</keyword>
<evidence type="ECO:0000256" key="3">
    <source>
        <dbReference type="ARBA" id="ARBA00022448"/>
    </source>
</evidence>
<name>A0A183AZP4_9TREM</name>
<proteinExistence type="inferred from homology"/>
<dbReference type="InterPro" id="IPR011992">
    <property type="entry name" value="EF-hand-dom_pair"/>
</dbReference>
<dbReference type="SUPFAM" id="SSF47473">
    <property type="entry name" value="EF-hand"/>
    <property type="match status" value="1"/>
</dbReference>
<comment type="subcellular location">
    <subcellularLocation>
        <location evidence="1">Mitochondrion inner membrane</location>
    </subcellularLocation>
    <subcellularLocation>
        <location evidence="2">Mitochondrion intermembrane space</location>
    </subcellularLocation>
</comment>
<accession>A0A183AZP4</accession>
<dbReference type="GO" id="GO:1990246">
    <property type="term" value="C:uniplex complex"/>
    <property type="evidence" value="ECO:0007669"/>
    <property type="project" value="TreeGrafter"/>
</dbReference>
<dbReference type="GO" id="GO:0005509">
    <property type="term" value="F:calcium ion binding"/>
    <property type="evidence" value="ECO:0007669"/>
    <property type="project" value="InterPro"/>
</dbReference>
<dbReference type="AlphaFoldDB" id="A0A183AZP4"/>
<reference evidence="17" key="1">
    <citation type="submission" date="2016-06" db="UniProtKB">
        <authorList>
            <consortium name="WormBaseParasite"/>
        </authorList>
    </citation>
    <scope>IDENTIFICATION</scope>
</reference>
<evidence type="ECO:0000256" key="4">
    <source>
        <dbReference type="ARBA" id="ARBA00022568"/>
    </source>
</evidence>
<keyword evidence="11" id="KW-0496">Mitochondrion</keyword>
<dbReference type="InterPro" id="IPR018247">
    <property type="entry name" value="EF_Hand_1_Ca_BS"/>
</dbReference>
<dbReference type="WBParaSite" id="ECPE_0001246501-mRNA-1">
    <property type="protein sequence ID" value="ECPE_0001246501-mRNA-1"/>
    <property type="gene ID" value="ECPE_0001246501"/>
</dbReference>
<keyword evidence="9" id="KW-0809">Transit peptide</keyword>
<evidence type="ECO:0000256" key="8">
    <source>
        <dbReference type="ARBA" id="ARBA00022837"/>
    </source>
</evidence>
<keyword evidence="6" id="KW-0677">Repeat</keyword>
<dbReference type="Pfam" id="PF13202">
    <property type="entry name" value="EF-hand_5"/>
    <property type="match status" value="1"/>
</dbReference>
<evidence type="ECO:0000256" key="10">
    <source>
        <dbReference type="ARBA" id="ARBA00023065"/>
    </source>
</evidence>
<keyword evidence="7" id="KW-0999">Mitochondrion inner membrane</keyword>
<evidence type="ECO:0000256" key="5">
    <source>
        <dbReference type="ARBA" id="ARBA00022723"/>
    </source>
</evidence>
<dbReference type="InterPro" id="IPR002048">
    <property type="entry name" value="EF_hand_dom"/>
</dbReference>
<evidence type="ECO:0000256" key="2">
    <source>
        <dbReference type="ARBA" id="ARBA00004569"/>
    </source>
</evidence>
<keyword evidence="10" id="KW-0406">Ion transport</keyword>
<dbReference type="InterPro" id="IPR039800">
    <property type="entry name" value="MICU1/2/3"/>
</dbReference>
<dbReference type="EMBL" id="UZAN01052833">
    <property type="protein sequence ID" value="VDP89701.1"/>
    <property type="molecule type" value="Genomic_DNA"/>
</dbReference>
<sequence length="94" mass="10970">MRSFVHVTPFTLEFLSQTNAVFFKGEVDHLDLKIPKDSVFYRMCDNALITFTDFVFLLVVLSTPRRLFEIAFRMFDLNGDGELDAEEFDVVSHR</sequence>
<evidence type="ECO:0000259" key="14">
    <source>
        <dbReference type="PROSITE" id="PS50222"/>
    </source>
</evidence>
<dbReference type="GO" id="GO:0036444">
    <property type="term" value="P:calcium import into the mitochondrion"/>
    <property type="evidence" value="ECO:0007669"/>
    <property type="project" value="UniProtKB-ARBA"/>
</dbReference>
<dbReference type="Gene3D" id="1.10.238.10">
    <property type="entry name" value="EF-hand"/>
    <property type="match status" value="1"/>
</dbReference>
<evidence type="ECO:0000256" key="6">
    <source>
        <dbReference type="ARBA" id="ARBA00022737"/>
    </source>
</evidence>
<evidence type="ECO:0000256" key="7">
    <source>
        <dbReference type="ARBA" id="ARBA00022792"/>
    </source>
</evidence>
<keyword evidence="4" id="KW-0109">Calcium transport</keyword>
<evidence type="ECO:0000313" key="15">
    <source>
        <dbReference type="EMBL" id="VDP89701.1"/>
    </source>
</evidence>
<protein>
    <submittedName>
        <fullName evidence="17">EF-hand domain-containing protein</fullName>
    </submittedName>
</protein>
<evidence type="ECO:0000256" key="9">
    <source>
        <dbReference type="ARBA" id="ARBA00022946"/>
    </source>
</evidence>
<dbReference type="PROSITE" id="PS00018">
    <property type="entry name" value="EF_HAND_1"/>
    <property type="match status" value="1"/>
</dbReference>
<dbReference type="Proteomes" id="UP000272942">
    <property type="component" value="Unassembled WGS sequence"/>
</dbReference>
<feature type="domain" description="EF-hand" evidence="14">
    <location>
        <begin position="63"/>
        <end position="94"/>
    </location>
</feature>
<evidence type="ECO:0000256" key="1">
    <source>
        <dbReference type="ARBA" id="ARBA00004273"/>
    </source>
</evidence>
<evidence type="ECO:0000313" key="16">
    <source>
        <dbReference type="Proteomes" id="UP000272942"/>
    </source>
</evidence>
<evidence type="ECO:0000313" key="17">
    <source>
        <dbReference type="WBParaSite" id="ECPE_0001246501-mRNA-1"/>
    </source>
</evidence>
<keyword evidence="5" id="KW-0479">Metal-binding</keyword>
<gene>
    <name evidence="15" type="ORF">ECPE_LOCUS12429</name>
</gene>
<dbReference type="PANTHER" id="PTHR12294">
    <property type="entry name" value="EF HAND DOMAIN FAMILY A1,A2-RELATED"/>
    <property type="match status" value="1"/>
</dbReference>
<dbReference type="GO" id="GO:0005758">
    <property type="term" value="C:mitochondrial intermembrane space"/>
    <property type="evidence" value="ECO:0007669"/>
    <property type="project" value="UniProtKB-SubCell"/>
</dbReference>
<comment type="similarity">
    <text evidence="13">Belongs to the MICU1 family. MICU1 subfamily.</text>
</comment>
<keyword evidence="16" id="KW-1185">Reference proteome</keyword>
<dbReference type="OrthoDB" id="10056860at2759"/>
<evidence type="ECO:0000256" key="11">
    <source>
        <dbReference type="ARBA" id="ARBA00023128"/>
    </source>
</evidence>
<evidence type="ECO:0000256" key="13">
    <source>
        <dbReference type="ARBA" id="ARBA00038333"/>
    </source>
</evidence>
<evidence type="ECO:0000256" key="12">
    <source>
        <dbReference type="ARBA" id="ARBA00023136"/>
    </source>
</evidence>
<organism evidence="17">
    <name type="scientific">Echinostoma caproni</name>
    <dbReference type="NCBI Taxonomy" id="27848"/>
    <lineage>
        <taxon>Eukaryota</taxon>
        <taxon>Metazoa</taxon>
        <taxon>Spiralia</taxon>
        <taxon>Lophotrochozoa</taxon>
        <taxon>Platyhelminthes</taxon>
        <taxon>Trematoda</taxon>
        <taxon>Digenea</taxon>
        <taxon>Plagiorchiida</taxon>
        <taxon>Echinostomata</taxon>
        <taxon>Echinostomatoidea</taxon>
        <taxon>Echinostomatidae</taxon>
        <taxon>Echinostoma</taxon>
    </lineage>
</organism>
<dbReference type="PROSITE" id="PS50222">
    <property type="entry name" value="EF_HAND_2"/>
    <property type="match status" value="1"/>
</dbReference>
<keyword evidence="8" id="KW-0106">Calcium</keyword>
<dbReference type="GO" id="GO:0051560">
    <property type="term" value="P:mitochondrial calcium ion homeostasis"/>
    <property type="evidence" value="ECO:0007669"/>
    <property type="project" value="TreeGrafter"/>
</dbReference>
<keyword evidence="3" id="KW-0813">Transport</keyword>